<evidence type="ECO:0000313" key="6">
    <source>
        <dbReference type="EMBL" id="MBC3910109.1"/>
    </source>
</evidence>
<dbReference type="Gene3D" id="1.10.10.10">
    <property type="entry name" value="Winged helix-like DNA-binding domain superfamily/Winged helix DNA-binding domain"/>
    <property type="match status" value="1"/>
</dbReference>
<sequence length="298" mass="33277">MNARTQYKLNYKLTAADLEVVLALVRTGKLAEAGERLSLDASTVFRSIQKLEKGLGQRLFERSRTGYQANELAQELAVHAEQMEAQLEAARSAMQMQPDQVAGTVRITTTDTILHGLLAPVLKPLQLLHPLLSFDLHAGNELASLTRRDADIAIRASKRPPQHLIGKHLGPIRVALYAGKTSKIRHFDADVAQRHHWIAPDDALPEHPSVVWRKKHFPRLQATYKVNSILTVAELVGKGLGLGILPLFLAQGRKDLVPLTNVLDECQTELWLLSHTEARHLRRVSAVYSYLSQEIMLN</sequence>
<protein>
    <submittedName>
        <fullName evidence="6">LysR family transcriptional regulator</fullName>
    </submittedName>
</protein>
<dbReference type="InterPro" id="IPR000847">
    <property type="entry name" value="LysR_HTH_N"/>
</dbReference>
<evidence type="ECO:0000259" key="5">
    <source>
        <dbReference type="PROSITE" id="PS50931"/>
    </source>
</evidence>
<evidence type="ECO:0000256" key="4">
    <source>
        <dbReference type="ARBA" id="ARBA00023163"/>
    </source>
</evidence>
<dbReference type="SUPFAM" id="SSF46785">
    <property type="entry name" value="Winged helix' DNA-binding domain"/>
    <property type="match status" value="1"/>
</dbReference>
<gene>
    <name evidence="6" type="ORF">H8L47_21330</name>
</gene>
<dbReference type="InterPro" id="IPR036388">
    <property type="entry name" value="WH-like_DNA-bd_sf"/>
</dbReference>
<dbReference type="PANTHER" id="PTHR30579:SF3">
    <property type="entry name" value="TRANSCRIPTIONAL REGULATORY PROTEIN"/>
    <property type="match status" value="1"/>
</dbReference>
<dbReference type="InterPro" id="IPR050176">
    <property type="entry name" value="LTTR"/>
</dbReference>
<comment type="caution">
    <text evidence="6">The sequence shown here is derived from an EMBL/GenBank/DDBJ whole genome shotgun (WGS) entry which is preliminary data.</text>
</comment>
<dbReference type="PANTHER" id="PTHR30579">
    <property type="entry name" value="TRANSCRIPTIONAL REGULATOR"/>
    <property type="match status" value="1"/>
</dbReference>
<dbReference type="Pfam" id="PF03466">
    <property type="entry name" value="LysR_substrate"/>
    <property type="match status" value="1"/>
</dbReference>
<dbReference type="InterPro" id="IPR005119">
    <property type="entry name" value="LysR_subst-bd"/>
</dbReference>
<keyword evidence="2" id="KW-0805">Transcription regulation</keyword>
<comment type="similarity">
    <text evidence="1">Belongs to the LysR transcriptional regulatory family.</text>
</comment>
<organism evidence="6 7">
    <name type="scientific">Undibacterium umbellatum</name>
    <dbReference type="NCBI Taxonomy" id="2762300"/>
    <lineage>
        <taxon>Bacteria</taxon>
        <taxon>Pseudomonadati</taxon>
        <taxon>Pseudomonadota</taxon>
        <taxon>Betaproteobacteria</taxon>
        <taxon>Burkholderiales</taxon>
        <taxon>Oxalobacteraceae</taxon>
        <taxon>Undibacterium</taxon>
    </lineage>
</organism>
<evidence type="ECO:0000256" key="1">
    <source>
        <dbReference type="ARBA" id="ARBA00009437"/>
    </source>
</evidence>
<dbReference type="PROSITE" id="PS50931">
    <property type="entry name" value="HTH_LYSR"/>
    <property type="match status" value="1"/>
</dbReference>
<dbReference type="RefSeq" id="WP_186955619.1">
    <property type="nucleotide sequence ID" value="NZ_JACOFX010000014.1"/>
</dbReference>
<reference evidence="6 7" key="1">
    <citation type="submission" date="2020-08" db="EMBL/GenBank/DDBJ databases">
        <title>Novel species isolated from subtropical streams in China.</title>
        <authorList>
            <person name="Lu H."/>
        </authorList>
    </citation>
    <scope>NUCLEOTIDE SEQUENCE [LARGE SCALE GENOMIC DNA]</scope>
    <source>
        <strain evidence="6 7">NL8W</strain>
    </source>
</reference>
<dbReference type="Proteomes" id="UP000646911">
    <property type="component" value="Unassembled WGS sequence"/>
</dbReference>
<evidence type="ECO:0000256" key="3">
    <source>
        <dbReference type="ARBA" id="ARBA00023125"/>
    </source>
</evidence>
<dbReference type="SUPFAM" id="SSF53850">
    <property type="entry name" value="Periplasmic binding protein-like II"/>
    <property type="match status" value="1"/>
</dbReference>
<evidence type="ECO:0000256" key="2">
    <source>
        <dbReference type="ARBA" id="ARBA00023015"/>
    </source>
</evidence>
<dbReference type="Pfam" id="PF00126">
    <property type="entry name" value="HTH_1"/>
    <property type="match status" value="1"/>
</dbReference>
<evidence type="ECO:0000313" key="7">
    <source>
        <dbReference type="Proteomes" id="UP000646911"/>
    </source>
</evidence>
<keyword evidence="7" id="KW-1185">Reference proteome</keyword>
<keyword evidence="3" id="KW-0238">DNA-binding</keyword>
<feature type="domain" description="HTH lysR-type" evidence="5">
    <location>
        <begin position="13"/>
        <end position="70"/>
    </location>
</feature>
<name>A0ABR6ZEM8_9BURK</name>
<keyword evidence="4" id="KW-0804">Transcription</keyword>
<dbReference type="InterPro" id="IPR036390">
    <property type="entry name" value="WH_DNA-bd_sf"/>
</dbReference>
<proteinExistence type="inferred from homology"/>
<accession>A0ABR6ZEM8</accession>
<dbReference type="EMBL" id="JACOFX010000014">
    <property type="protein sequence ID" value="MBC3910109.1"/>
    <property type="molecule type" value="Genomic_DNA"/>
</dbReference>
<dbReference type="Gene3D" id="3.40.190.290">
    <property type="match status" value="1"/>
</dbReference>